<proteinExistence type="predicted"/>
<dbReference type="Pfam" id="PF06445">
    <property type="entry name" value="GyrI-like"/>
    <property type="match status" value="1"/>
</dbReference>
<dbReference type="SUPFAM" id="SSF55136">
    <property type="entry name" value="Probable bacterial effector-binding domain"/>
    <property type="match status" value="1"/>
</dbReference>
<dbReference type="OrthoDB" id="795001at2"/>
<dbReference type="Gene3D" id="3.20.80.10">
    <property type="entry name" value="Regulatory factor, effector binding domain"/>
    <property type="match status" value="1"/>
</dbReference>
<feature type="domain" description="AraC effector-binding" evidence="1">
    <location>
        <begin position="2"/>
        <end position="163"/>
    </location>
</feature>
<dbReference type="InterPro" id="IPR029442">
    <property type="entry name" value="GyrI-like"/>
</dbReference>
<sequence>MTDFTIEDRAERAWVGVSTTGELAHWGRVNAYVPQIYAALTAAGGIPQGGPIYQYHRMQTVSDPMDITVSVPVAARIELGESFETGVIPAGRYLTARPEGGPDVLVQVHGEMWQWASVQGLELAIEERADGIHWRARTEQFLTDPQTEPDRSKWAVEVAYLLK</sequence>
<reference evidence="2 3" key="1">
    <citation type="submission" date="2019-09" db="EMBL/GenBank/DDBJ databases">
        <title>Serinicoccus pratensis sp. nov., isolated from meadow soil.</title>
        <authorList>
            <person name="Zhang W."/>
        </authorList>
    </citation>
    <scope>NUCLEOTIDE SEQUENCE [LARGE SCALE GENOMIC DNA]</scope>
    <source>
        <strain evidence="2 3">W204</strain>
    </source>
</reference>
<dbReference type="KEGG" id="serw:FY030_12060"/>
<protein>
    <submittedName>
        <fullName evidence="2">GyrI-like domain-containing protein</fullName>
    </submittedName>
</protein>
<evidence type="ECO:0000259" key="1">
    <source>
        <dbReference type="SMART" id="SM00871"/>
    </source>
</evidence>
<organism evidence="2 3">
    <name type="scientific">Ornithinimicrobium pratense</name>
    <dbReference type="NCBI Taxonomy" id="2593973"/>
    <lineage>
        <taxon>Bacteria</taxon>
        <taxon>Bacillati</taxon>
        <taxon>Actinomycetota</taxon>
        <taxon>Actinomycetes</taxon>
        <taxon>Micrococcales</taxon>
        <taxon>Ornithinimicrobiaceae</taxon>
        <taxon>Ornithinimicrobium</taxon>
    </lineage>
</organism>
<dbReference type="SMART" id="SM00871">
    <property type="entry name" value="AraC_E_bind"/>
    <property type="match status" value="1"/>
</dbReference>
<gene>
    <name evidence="2" type="ORF">FY030_12060</name>
</gene>
<dbReference type="EMBL" id="CP044427">
    <property type="protein sequence ID" value="QFG69341.1"/>
    <property type="molecule type" value="Genomic_DNA"/>
</dbReference>
<dbReference type="Proteomes" id="UP000326546">
    <property type="component" value="Chromosome"/>
</dbReference>
<accession>A0A5J6V873</accession>
<name>A0A5J6V873_9MICO</name>
<dbReference type="InterPro" id="IPR011256">
    <property type="entry name" value="Reg_factor_effector_dom_sf"/>
</dbReference>
<keyword evidence="3" id="KW-1185">Reference proteome</keyword>
<dbReference type="AlphaFoldDB" id="A0A5J6V873"/>
<dbReference type="RefSeq" id="WP_158061716.1">
    <property type="nucleotide sequence ID" value="NZ_CP044427.1"/>
</dbReference>
<evidence type="ECO:0000313" key="2">
    <source>
        <dbReference type="EMBL" id="QFG69341.1"/>
    </source>
</evidence>
<dbReference type="InterPro" id="IPR010499">
    <property type="entry name" value="AraC_E-bd"/>
</dbReference>
<evidence type="ECO:0000313" key="3">
    <source>
        <dbReference type="Proteomes" id="UP000326546"/>
    </source>
</evidence>